<proteinExistence type="predicted"/>
<organism evidence="2">
    <name type="scientific">Tanacetum cinerariifolium</name>
    <name type="common">Dalmatian daisy</name>
    <name type="synonym">Chrysanthemum cinerariifolium</name>
    <dbReference type="NCBI Taxonomy" id="118510"/>
    <lineage>
        <taxon>Eukaryota</taxon>
        <taxon>Viridiplantae</taxon>
        <taxon>Streptophyta</taxon>
        <taxon>Embryophyta</taxon>
        <taxon>Tracheophyta</taxon>
        <taxon>Spermatophyta</taxon>
        <taxon>Magnoliopsida</taxon>
        <taxon>eudicotyledons</taxon>
        <taxon>Gunneridae</taxon>
        <taxon>Pentapetalae</taxon>
        <taxon>asterids</taxon>
        <taxon>campanulids</taxon>
        <taxon>Asterales</taxon>
        <taxon>Asteraceae</taxon>
        <taxon>Asteroideae</taxon>
        <taxon>Anthemideae</taxon>
        <taxon>Anthemidinae</taxon>
        <taxon>Tanacetum</taxon>
    </lineage>
</organism>
<accession>A0A699XLV9</accession>
<dbReference type="EMBL" id="BKCJ011863176">
    <property type="protein sequence ID" value="GFD59290.1"/>
    <property type="molecule type" value="Genomic_DNA"/>
</dbReference>
<feature type="region of interest" description="Disordered" evidence="1">
    <location>
        <begin position="27"/>
        <end position="61"/>
    </location>
</feature>
<name>A0A699XLV9_TANCI</name>
<comment type="caution">
    <text evidence="2">The sequence shown here is derived from an EMBL/GenBank/DDBJ whole genome shotgun (WGS) entry which is preliminary data.</text>
</comment>
<feature type="non-terminal residue" evidence="2">
    <location>
        <position position="1"/>
    </location>
</feature>
<protein>
    <submittedName>
        <fullName evidence="2">Uncharacterized protein</fullName>
    </submittedName>
</protein>
<feature type="compositionally biased region" description="Basic and acidic residues" evidence="1">
    <location>
        <begin position="36"/>
        <end position="45"/>
    </location>
</feature>
<evidence type="ECO:0000256" key="1">
    <source>
        <dbReference type="SAM" id="MobiDB-lite"/>
    </source>
</evidence>
<dbReference type="AlphaFoldDB" id="A0A699XLV9"/>
<sequence length="61" mass="6642">PHAKPLLDVNMLDKSDTMPIPKPLMTLATPTSASGGKDENDFLRNKKDKIKVKGKSKPLAI</sequence>
<reference evidence="2" key="1">
    <citation type="journal article" date="2019" name="Sci. Rep.">
        <title>Draft genome of Tanacetum cinerariifolium, the natural source of mosquito coil.</title>
        <authorList>
            <person name="Yamashiro T."/>
            <person name="Shiraishi A."/>
            <person name="Satake H."/>
            <person name="Nakayama K."/>
        </authorList>
    </citation>
    <scope>NUCLEOTIDE SEQUENCE</scope>
</reference>
<evidence type="ECO:0000313" key="2">
    <source>
        <dbReference type="EMBL" id="GFD59290.1"/>
    </source>
</evidence>
<gene>
    <name evidence="2" type="ORF">Tci_931259</name>
</gene>
<feature type="compositionally biased region" description="Basic residues" evidence="1">
    <location>
        <begin position="46"/>
        <end position="61"/>
    </location>
</feature>